<evidence type="ECO:0000256" key="5">
    <source>
        <dbReference type="RuleBase" id="RU362076"/>
    </source>
</evidence>
<dbReference type="EMBL" id="JAJBZT010000009">
    <property type="protein sequence ID" value="MCB6184780.1"/>
    <property type="molecule type" value="Genomic_DNA"/>
</dbReference>
<protein>
    <recommendedName>
        <fullName evidence="2 5">Basal-body rod modification protein FlgD</fullName>
    </recommendedName>
</protein>
<keyword evidence="9" id="KW-0969">Cilium</keyword>
<feature type="region of interest" description="Disordered" evidence="6">
    <location>
        <begin position="1"/>
        <end position="28"/>
    </location>
</feature>
<evidence type="ECO:0000259" key="8">
    <source>
        <dbReference type="Pfam" id="PF13861"/>
    </source>
</evidence>
<organism evidence="9 10">
    <name type="scientific">Leeia speluncae</name>
    <dbReference type="NCBI Taxonomy" id="2884804"/>
    <lineage>
        <taxon>Bacteria</taxon>
        <taxon>Pseudomonadati</taxon>
        <taxon>Pseudomonadota</taxon>
        <taxon>Betaproteobacteria</taxon>
        <taxon>Neisseriales</taxon>
        <taxon>Leeiaceae</taxon>
        <taxon>Leeia</taxon>
    </lineage>
</organism>
<evidence type="ECO:0000256" key="2">
    <source>
        <dbReference type="ARBA" id="ARBA00016013"/>
    </source>
</evidence>
<keyword evidence="9" id="KW-0282">Flagellum</keyword>
<dbReference type="Proteomes" id="UP001165395">
    <property type="component" value="Unassembled WGS sequence"/>
</dbReference>
<keyword evidence="9" id="KW-0966">Cell projection</keyword>
<comment type="function">
    <text evidence="4 5">Required for flagellar hook formation. May act as a scaffolding protein.</text>
</comment>
<gene>
    <name evidence="9" type="ORF">LIN78_14630</name>
</gene>
<keyword evidence="10" id="KW-1185">Reference proteome</keyword>
<accession>A0ABS8D9B8</accession>
<dbReference type="Pfam" id="PF13860">
    <property type="entry name" value="FlgD_ig"/>
    <property type="match status" value="1"/>
</dbReference>
<proteinExistence type="inferred from homology"/>
<evidence type="ECO:0000256" key="3">
    <source>
        <dbReference type="ARBA" id="ARBA00022795"/>
    </source>
</evidence>
<sequence length="224" mass="23084">MSTTVTSTDSSNPYAYLNSSSTTTTDSTSSTIEDRFLKLLVTQLQNQDPLNPMDNSETTSQMAQISTVTGIEKLNTTMENLATSYASSQSYQAASLVGRGVMTSGDNLTLEDGAAKGAVVLDGSASSVVVTVKDSYGNTVDTVDLGAQSSGMVDFSWDGVNSDGTQLEDGDYTFSVSATSGSTAVESTTLSYGKISSATFSSAGITVNVAGVGDISLSDIVQIL</sequence>
<feature type="domain" description="FlgD Tudor-like" evidence="8">
    <location>
        <begin position="88"/>
        <end position="220"/>
    </location>
</feature>
<evidence type="ECO:0000256" key="6">
    <source>
        <dbReference type="SAM" id="MobiDB-lite"/>
    </source>
</evidence>
<dbReference type="Pfam" id="PF13861">
    <property type="entry name" value="FLgD_tudor"/>
    <property type="match status" value="1"/>
</dbReference>
<feature type="compositionally biased region" description="Polar residues" evidence="6">
    <location>
        <begin position="1"/>
        <end position="13"/>
    </location>
</feature>
<comment type="similarity">
    <text evidence="1 5">Belongs to the FlgD family.</text>
</comment>
<feature type="domain" description="FlgD/Vpr Ig-like" evidence="7">
    <location>
        <begin position="105"/>
        <end position="181"/>
    </location>
</feature>
<comment type="caution">
    <text evidence="9">The sequence shown here is derived from an EMBL/GenBank/DDBJ whole genome shotgun (WGS) entry which is preliminary data.</text>
</comment>
<evidence type="ECO:0000256" key="4">
    <source>
        <dbReference type="ARBA" id="ARBA00024746"/>
    </source>
</evidence>
<dbReference type="Gene3D" id="2.30.30.910">
    <property type="match status" value="1"/>
</dbReference>
<name>A0ABS8D9B8_9NEIS</name>
<dbReference type="Pfam" id="PF03963">
    <property type="entry name" value="FlgD"/>
    <property type="match status" value="1"/>
</dbReference>
<evidence type="ECO:0000313" key="9">
    <source>
        <dbReference type="EMBL" id="MCB6184780.1"/>
    </source>
</evidence>
<dbReference type="Gene3D" id="2.60.40.4070">
    <property type="match status" value="1"/>
</dbReference>
<reference evidence="9" key="1">
    <citation type="submission" date="2021-10" db="EMBL/GenBank/DDBJ databases">
        <title>The complete genome sequence of Leeia sp. TBRC 13508.</title>
        <authorList>
            <person name="Charoenyingcharoen P."/>
            <person name="Yukphan P."/>
        </authorList>
    </citation>
    <scope>NUCLEOTIDE SEQUENCE</scope>
    <source>
        <strain evidence="9">TBRC 13508</strain>
    </source>
</reference>
<keyword evidence="3 5" id="KW-1005">Bacterial flagellum biogenesis</keyword>
<evidence type="ECO:0000313" key="10">
    <source>
        <dbReference type="Proteomes" id="UP001165395"/>
    </source>
</evidence>
<evidence type="ECO:0000259" key="7">
    <source>
        <dbReference type="Pfam" id="PF13860"/>
    </source>
</evidence>
<dbReference type="InterPro" id="IPR025963">
    <property type="entry name" value="FLgD_Tudor"/>
</dbReference>
<feature type="compositionally biased region" description="Low complexity" evidence="6">
    <location>
        <begin position="19"/>
        <end position="28"/>
    </location>
</feature>
<dbReference type="RefSeq" id="WP_227181598.1">
    <property type="nucleotide sequence ID" value="NZ_JAJBZT010000009.1"/>
</dbReference>
<dbReference type="InterPro" id="IPR025965">
    <property type="entry name" value="FlgD/Vpr_Ig-like"/>
</dbReference>
<dbReference type="InterPro" id="IPR005648">
    <property type="entry name" value="FlgD"/>
</dbReference>
<evidence type="ECO:0000256" key="1">
    <source>
        <dbReference type="ARBA" id="ARBA00010577"/>
    </source>
</evidence>